<keyword evidence="4" id="KW-0804">Transcription</keyword>
<sequence length="301" mass="33734">MDQLAAMRIFRRVVESGGFSAAAEALDISHTVVSRQVRQLEELLGAQLLNRTTRRFSLTEVGQLYYQRCIDIIDQVEDAARVVSHHHARPGGVLRINAPMVFGTLEMPNWLPQFMQAYPELKVDVVCNDRFVDLISEEFDVGLRITRSLPDSTLVAKRLAVSDMALVATPAYLEKHGTPREPKDLQQHNFLAYSLALQTTELVFIGPDGREQLVSLSGNVQANTGLIVCAAARAGMGITASATFVVHEDLKRGELVEVLPEYRLQSRDLYVLYPQNHHLSPKVRAFVDFLADYYATPRWSV</sequence>
<dbReference type="PANTHER" id="PTHR30537">
    <property type="entry name" value="HTH-TYPE TRANSCRIPTIONAL REGULATOR"/>
    <property type="match status" value="1"/>
</dbReference>
<dbReference type="Gene3D" id="1.10.10.10">
    <property type="entry name" value="Winged helix-like DNA-binding domain superfamily/Winged helix DNA-binding domain"/>
    <property type="match status" value="1"/>
</dbReference>
<feature type="domain" description="HTH lysR-type" evidence="5">
    <location>
        <begin position="1"/>
        <end position="59"/>
    </location>
</feature>
<dbReference type="RefSeq" id="WP_053195415.1">
    <property type="nucleotide sequence ID" value="NZ_CP011409.1"/>
</dbReference>
<evidence type="ECO:0000256" key="1">
    <source>
        <dbReference type="ARBA" id="ARBA00009437"/>
    </source>
</evidence>
<dbReference type="EMBL" id="CP011409">
    <property type="protein sequence ID" value="AKZ61917.1"/>
    <property type="molecule type" value="Genomic_DNA"/>
</dbReference>
<dbReference type="PANTHER" id="PTHR30537:SF5">
    <property type="entry name" value="HTH-TYPE TRANSCRIPTIONAL ACTIVATOR TTDR-RELATED"/>
    <property type="match status" value="1"/>
</dbReference>
<dbReference type="InterPro" id="IPR000847">
    <property type="entry name" value="LysR_HTH_N"/>
</dbReference>
<evidence type="ECO:0000313" key="6">
    <source>
        <dbReference type="EMBL" id="AKZ61917.1"/>
    </source>
</evidence>
<reference evidence="7" key="1">
    <citation type="journal article" date="2015" name="Genome Announc.">
        <title>Complete Genome Sequence of Herbaspirillum hiltneri N3 (DSM 17495), Isolated from Surface-Sterilized Wheat Roots.</title>
        <authorList>
            <person name="Guizelini D."/>
            <person name="Saizaki P.M."/>
            <person name="Coimbra N.A."/>
            <person name="Weiss V.A."/>
            <person name="Faoro H."/>
            <person name="Sfeir M.Z."/>
            <person name="Baura V.A."/>
            <person name="Monteiro R.A."/>
            <person name="Chubatsu L.S."/>
            <person name="Souza E.M."/>
            <person name="Cruz L.M."/>
            <person name="Pedrosa F.O."/>
            <person name="Raittz R.T."/>
            <person name="Marchaukoski J.N."/>
            <person name="Steffens M.B."/>
        </authorList>
    </citation>
    <scope>NUCLEOTIDE SEQUENCE [LARGE SCALE GENOMIC DNA]</scope>
    <source>
        <strain evidence="7">N3</strain>
    </source>
</reference>
<dbReference type="CDD" id="cd08422">
    <property type="entry name" value="PBP2_CrgA_like"/>
    <property type="match status" value="1"/>
</dbReference>
<comment type="similarity">
    <text evidence="1">Belongs to the LysR transcriptional regulatory family.</text>
</comment>
<dbReference type="InterPro" id="IPR036388">
    <property type="entry name" value="WH-like_DNA-bd_sf"/>
</dbReference>
<dbReference type="PROSITE" id="PS50931">
    <property type="entry name" value="HTH_LYSR"/>
    <property type="match status" value="1"/>
</dbReference>
<dbReference type="Pfam" id="PF00126">
    <property type="entry name" value="HTH_1"/>
    <property type="match status" value="1"/>
</dbReference>
<dbReference type="PRINTS" id="PR00039">
    <property type="entry name" value="HTHLYSR"/>
</dbReference>
<dbReference type="InterPro" id="IPR036390">
    <property type="entry name" value="WH_DNA-bd_sf"/>
</dbReference>
<dbReference type="InterPro" id="IPR058163">
    <property type="entry name" value="LysR-type_TF_proteobact-type"/>
</dbReference>
<accession>A0ABM5UXK6</accession>
<name>A0ABM5UXK6_9BURK</name>
<dbReference type="Pfam" id="PF03466">
    <property type="entry name" value="LysR_substrate"/>
    <property type="match status" value="1"/>
</dbReference>
<keyword evidence="7" id="KW-1185">Reference proteome</keyword>
<gene>
    <name evidence="6" type="ORF">F506_03840</name>
</gene>
<proteinExistence type="inferred from homology"/>
<dbReference type="Proteomes" id="UP000063429">
    <property type="component" value="Chromosome"/>
</dbReference>
<dbReference type="Gene3D" id="3.40.190.290">
    <property type="match status" value="1"/>
</dbReference>
<dbReference type="InterPro" id="IPR005119">
    <property type="entry name" value="LysR_subst-bd"/>
</dbReference>
<organism evidence="6 7">
    <name type="scientific">Herbaspirillum hiltneri N3</name>
    <dbReference type="NCBI Taxonomy" id="1262470"/>
    <lineage>
        <taxon>Bacteria</taxon>
        <taxon>Pseudomonadati</taxon>
        <taxon>Pseudomonadota</taxon>
        <taxon>Betaproteobacteria</taxon>
        <taxon>Burkholderiales</taxon>
        <taxon>Oxalobacteraceae</taxon>
        <taxon>Herbaspirillum</taxon>
    </lineage>
</organism>
<keyword evidence="2" id="KW-0805">Transcription regulation</keyword>
<evidence type="ECO:0000313" key="7">
    <source>
        <dbReference type="Proteomes" id="UP000063429"/>
    </source>
</evidence>
<evidence type="ECO:0000256" key="3">
    <source>
        <dbReference type="ARBA" id="ARBA00023125"/>
    </source>
</evidence>
<keyword evidence="3" id="KW-0238">DNA-binding</keyword>
<protein>
    <submittedName>
        <fullName evidence="6">LysR family transcriptional regulator</fullName>
    </submittedName>
</protein>
<dbReference type="SUPFAM" id="SSF53850">
    <property type="entry name" value="Periplasmic binding protein-like II"/>
    <property type="match status" value="1"/>
</dbReference>
<evidence type="ECO:0000256" key="2">
    <source>
        <dbReference type="ARBA" id="ARBA00023015"/>
    </source>
</evidence>
<evidence type="ECO:0000259" key="5">
    <source>
        <dbReference type="PROSITE" id="PS50931"/>
    </source>
</evidence>
<evidence type="ECO:0000256" key="4">
    <source>
        <dbReference type="ARBA" id="ARBA00023163"/>
    </source>
</evidence>
<dbReference type="SUPFAM" id="SSF46785">
    <property type="entry name" value="Winged helix' DNA-binding domain"/>
    <property type="match status" value="1"/>
</dbReference>